<accession>A0AAU8JMI0</accession>
<name>A0AAU8JMI0_9CYAN</name>
<sequence>MEPLNSSSSCCRNCRHYQPEGRRGGHCHQLGVPVQGSWNACSLVCLAFTPSWKNLKEIITWQQGTPKASPKPMETQPVDRYNMINSAMIGK</sequence>
<reference evidence="1" key="1">
    <citation type="submission" date="2024-07" db="EMBL/GenBank/DDBJ databases">
        <authorList>
            <person name="Kim Y.J."/>
            <person name="Jeong J.Y."/>
        </authorList>
    </citation>
    <scope>NUCLEOTIDE SEQUENCE</scope>
    <source>
        <strain evidence="1">GIHE-MW2</strain>
    </source>
</reference>
<dbReference type="EMBL" id="CP159837">
    <property type="protein sequence ID" value="XCM39966.1"/>
    <property type="molecule type" value="Genomic_DNA"/>
</dbReference>
<gene>
    <name evidence="1" type="ORF">ABWT76_002936</name>
</gene>
<dbReference type="AlphaFoldDB" id="A0AAU8JMI0"/>
<protein>
    <submittedName>
        <fullName evidence="1">Uncharacterized protein</fullName>
    </submittedName>
</protein>
<dbReference type="RefSeq" id="WP_054469879.1">
    <property type="nucleotide sequence ID" value="NZ_CP159837.1"/>
</dbReference>
<proteinExistence type="predicted"/>
<evidence type="ECO:0000313" key="1">
    <source>
        <dbReference type="EMBL" id="XCM39966.1"/>
    </source>
</evidence>
<organism evidence="1">
    <name type="scientific">Planktothricoides raciborskii GIHE-MW2</name>
    <dbReference type="NCBI Taxonomy" id="2792601"/>
    <lineage>
        <taxon>Bacteria</taxon>
        <taxon>Bacillati</taxon>
        <taxon>Cyanobacteriota</taxon>
        <taxon>Cyanophyceae</taxon>
        <taxon>Oscillatoriophycideae</taxon>
        <taxon>Oscillatoriales</taxon>
        <taxon>Oscillatoriaceae</taxon>
        <taxon>Planktothricoides</taxon>
    </lineage>
</organism>